<dbReference type="EMBL" id="CP000617">
    <property type="protein sequence ID" value="ABO59896.1"/>
    <property type="molecule type" value="Genomic_DNA"/>
</dbReference>
<evidence type="ECO:0008006" key="4">
    <source>
        <dbReference type="Google" id="ProtNLM"/>
    </source>
</evidence>
<sequence length="285" mass="32002">MHQPKRRPASIEAIKRAAKALKKEKGIQHSEALNEASREYGFDNFRHAQNVLPRTGQGDGAVRRFPLTLCAYWYERESRTRGRESLTIELSARWNDLIAIRQLDDARGLVGMRPEPSTEQGDRTSVLSRQHSYRDQAEARAVVCMAARTLQFIDATRLRPSSGRRRAYPNGRHPSALHIPRQDHTDIWMDAEGRYLVTDEPYSAETVFADKERIAWGERYGFSFAKPSWAGMHAPYGGTGLILGSRNDTGVPLEPIVAALAALPAPTDENEWSGESTSFVEQARA</sequence>
<protein>
    <recommendedName>
        <fullName evidence="4">DUF5623 domain-containing protein</fullName>
    </recommendedName>
</protein>
<evidence type="ECO:0000256" key="1">
    <source>
        <dbReference type="SAM" id="MobiDB-lite"/>
    </source>
</evidence>
<evidence type="ECO:0000313" key="3">
    <source>
        <dbReference type="Proteomes" id="UP000002287"/>
    </source>
</evidence>
<evidence type="ECO:0000313" key="2">
    <source>
        <dbReference type="EMBL" id="ABO59896.1"/>
    </source>
</evidence>
<dbReference type="AlphaFoldDB" id="A4JUE3"/>
<accession>A4JUE3</accession>
<dbReference type="KEGG" id="bvi:Bcep1808_7010"/>
<geneLocation type="plasmid" evidence="2 3">
    <name>pBVIE01</name>
</geneLocation>
<feature type="region of interest" description="Disordered" evidence="1">
    <location>
        <begin position="266"/>
        <end position="285"/>
    </location>
</feature>
<proteinExistence type="predicted"/>
<gene>
    <name evidence="2" type="ordered locus">Bcep1808_7010</name>
</gene>
<reference evidence="2 3" key="1">
    <citation type="submission" date="2007-03" db="EMBL/GenBank/DDBJ databases">
        <title>Complete sequence of plasmid pBVIE01 of Burkholderia vietnamiensis G4.</title>
        <authorList>
            <consortium name="US DOE Joint Genome Institute"/>
            <person name="Copeland A."/>
            <person name="Lucas S."/>
            <person name="Lapidus A."/>
            <person name="Barry K."/>
            <person name="Detter J.C."/>
            <person name="Glavina del Rio T."/>
            <person name="Hammon N."/>
            <person name="Israni S."/>
            <person name="Dalin E."/>
            <person name="Tice H."/>
            <person name="Pitluck S."/>
            <person name="Chain P."/>
            <person name="Malfatti S."/>
            <person name="Shin M."/>
            <person name="Vergez L."/>
            <person name="Schmutz J."/>
            <person name="Larimer F."/>
            <person name="Land M."/>
            <person name="Hauser L."/>
            <person name="Kyrpides N."/>
            <person name="Tiedje J."/>
            <person name="Richardson P."/>
        </authorList>
    </citation>
    <scope>NUCLEOTIDE SEQUENCE [LARGE SCALE GENOMIC DNA]</scope>
    <source>
        <strain evidence="3">G4 / LMG 22486</strain>
        <plasmid evidence="2 3">pBVIE01</plasmid>
    </source>
</reference>
<dbReference type="HOGENOM" id="CLU_975478_0_0_4"/>
<feature type="compositionally biased region" description="Polar residues" evidence="1">
    <location>
        <begin position="273"/>
        <end position="285"/>
    </location>
</feature>
<name>A4JUE3_BURVG</name>
<keyword evidence="2" id="KW-0614">Plasmid</keyword>
<dbReference type="Proteomes" id="UP000002287">
    <property type="component" value="Plasmid pBVIE01"/>
</dbReference>
<organism evidence="2 3">
    <name type="scientific">Burkholderia vietnamiensis (strain G4 / LMG 22486)</name>
    <name type="common">Burkholderia cepacia (strain R1808)</name>
    <dbReference type="NCBI Taxonomy" id="269482"/>
    <lineage>
        <taxon>Bacteria</taxon>
        <taxon>Pseudomonadati</taxon>
        <taxon>Pseudomonadota</taxon>
        <taxon>Betaproteobacteria</taxon>
        <taxon>Burkholderiales</taxon>
        <taxon>Burkholderiaceae</taxon>
        <taxon>Burkholderia</taxon>
        <taxon>Burkholderia cepacia complex</taxon>
    </lineage>
</organism>